<evidence type="ECO:0000259" key="1">
    <source>
        <dbReference type="Pfam" id="PF05099"/>
    </source>
</evidence>
<dbReference type="RefSeq" id="WP_348388444.1">
    <property type="nucleotide sequence ID" value="NZ_CP134146.1"/>
</dbReference>
<dbReference type="Gene3D" id="1.10.3680.10">
    <property type="entry name" value="TerB-like"/>
    <property type="match status" value="1"/>
</dbReference>
<dbReference type="SUPFAM" id="SSF158682">
    <property type="entry name" value="TerB-like"/>
    <property type="match status" value="1"/>
</dbReference>
<accession>A0ABY9TKS9</accession>
<dbReference type="InterPro" id="IPR029024">
    <property type="entry name" value="TerB-like"/>
</dbReference>
<protein>
    <submittedName>
        <fullName evidence="2">TerB family tellurite resistance protein</fullName>
    </submittedName>
</protein>
<evidence type="ECO:0000313" key="2">
    <source>
        <dbReference type="EMBL" id="WNC69300.1"/>
    </source>
</evidence>
<dbReference type="CDD" id="cd07313">
    <property type="entry name" value="terB_like_2"/>
    <property type="match status" value="1"/>
</dbReference>
<sequence>MLTRIRIFIRNLQQDSVVNNTLSLEIATAVLLFEVMRADHKYEEEEKAKLIELLQHHFQLDKSEVNDVLALAEDESHHANDFYRYTTLINEQYELSDRIKIVELLWKVAYSDGHLDVIEEHIIRRIADLLHLRHGEFIQCKLKVQNQHSEG</sequence>
<reference evidence="3" key="1">
    <citation type="submission" date="2023-09" db="EMBL/GenBank/DDBJ databases">
        <authorList>
            <person name="Zhang C."/>
        </authorList>
    </citation>
    <scope>NUCLEOTIDE SEQUENCE [LARGE SCALE GENOMIC DNA]</scope>
    <source>
        <strain evidence="3">SQ345</strain>
    </source>
</reference>
<keyword evidence="3" id="KW-1185">Reference proteome</keyword>
<dbReference type="InterPro" id="IPR007791">
    <property type="entry name" value="DjlA_N"/>
</dbReference>
<name>A0ABY9TKS9_9GAMM</name>
<proteinExistence type="predicted"/>
<dbReference type="Pfam" id="PF05099">
    <property type="entry name" value="TerB"/>
    <property type="match status" value="1"/>
</dbReference>
<dbReference type="EMBL" id="CP134146">
    <property type="protein sequence ID" value="WNC69300.1"/>
    <property type="molecule type" value="Genomic_DNA"/>
</dbReference>
<dbReference type="Proteomes" id="UP001248581">
    <property type="component" value="Chromosome"/>
</dbReference>
<organism evidence="2 3">
    <name type="scientific">Thalassotalea nanhaiensis</name>
    <dbReference type="NCBI Taxonomy" id="3065648"/>
    <lineage>
        <taxon>Bacteria</taxon>
        <taxon>Pseudomonadati</taxon>
        <taxon>Pseudomonadota</taxon>
        <taxon>Gammaproteobacteria</taxon>
        <taxon>Alteromonadales</taxon>
        <taxon>Colwelliaceae</taxon>
        <taxon>Thalassotalea</taxon>
    </lineage>
</organism>
<gene>
    <name evidence="2" type="ORF">RI845_03895</name>
</gene>
<feature type="domain" description="Co-chaperone DjlA N-terminal" evidence="1">
    <location>
        <begin position="26"/>
        <end position="141"/>
    </location>
</feature>
<evidence type="ECO:0000313" key="3">
    <source>
        <dbReference type="Proteomes" id="UP001248581"/>
    </source>
</evidence>